<accession>A0AAV1EH09</accession>
<dbReference type="SUPFAM" id="SSF50978">
    <property type="entry name" value="WD40 repeat-like"/>
    <property type="match status" value="1"/>
</dbReference>
<keyword evidence="3" id="KW-1185">Reference proteome</keyword>
<dbReference type="Gene3D" id="2.130.10.10">
    <property type="entry name" value="YVTN repeat-like/Quinoprotein amine dehydrogenase"/>
    <property type="match status" value="1"/>
</dbReference>
<dbReference type="GO" id="GO:0016567">
    <property type="term" value="P:protein ubiquitination"/>
    <property type="evidence" value="ECO:0007669"/>
    <property type="project" value="InterPro"/>
</dbReference>
<dbReference type="InterPro" id="IPR015943">
    <property type="entry name" value="WD40/YVTN_repeat-like_dom_sf"/>
</dbReference>
<dbReference type="GO" id="GO:0016604">
    <property type="term" value="C:nuclear body"/>
    <property type="evidence" value="ECO:0007669"/>
    <property type="project" value="UniProtKB-SubCell"/>
</dbReference>
<protein>
    <submittedName>
        <fullName evidence="2">OLC1v1020474C1</fullName>
    </submittedName>
</protein>
<proteinExistence type="predicted"/>
<comment type="subcellular location">
    <subcellularLocation>
        <location evidence="1">Nucleus</location>
        <location evidence="1">Nuclear body</location>
    </subcellularLocation>
</comment>
<reference evidence="2" key="1">
    <citation type="submission" date="2023-03" db="EMBL/GenBank/DDBJ databases">
        <authorList>
            <person name="Julca I."/>
        </authorList>
    </citation>
    <scope>NUCLEOTIDE SEQUENCE</scope>
</reference>
<evidence type="ECO:0000256" key="1">
    <source>
        <dbReference type="ARBA" id="ARBA00034306"/>
    </source>
</evidence>
<dbReference type="AlphaFoldDB" id="A0AAV1EH09"/>
<dbReference type="InterPro" id="IPR037381">
    <property type="entry name" value="RFWD3"/>
</dbReference>
<name>A0AAV1EH09_OLDCO</name>
<evidence type="ECO:0000313" key="2">
    <source>
        <dbReference type="EMBL" id="CAI9118847.1"/>
    </source>
</evidence>
<dbReference type="EMBL" id="OX459126">
    <property type="protein sequence ID" value="CAI9118847.1"/>
    <property type="molecule type" value="Genomic_DNA"/>
</dbReference>
<dbReference type="PANTHER" id="PTHR16047:SF13">
    <property type="entry name" value="E3 UBIQUITIN-PROTEIN LIGASE RFWD3"/>
    <property type="match status" value="1"/>
</dbReference>
<dbReference type="Proteomes" id="UP001161247">
    <property type="component" value="Chromosome 9"/>
</dbReference>
<dbReference type="GO" id="GO:0004842">
    <property type="term" value="F:ubiquitin-protein transferase activity"/>
    <property type="evidence" value="ECO:0007669"/>
    <property type="project" value="InterPro"/>
</dbReference>
<sequence>MAESTWGQWSQVPSMQYQVQKHQRFEPFTRLESLVLITSCRNKLDLWNLNVRALGKRDADWSRKEEEWKRRKLGLDSQMQYLREKELRIEGARLFDVDVYNQSLIVARMLSGMGGTIILSKISLLASHDRADNFQLPANTKFVKDLRVSPHDRLVLLASQEKKVSVFSTGSNNRAPVLAYDLPTGAWSCSWDVYDPRFLYAGLQNGMVFCLMICVKLPGISCGENRCFLTPESLGRGGCVSLAYGPECGDIVASFRPKMQEAAPIRLSPSYNPLEGQVVQGLHVHYRKAAPTTNSTSGYQKLGSTCANVSVGRPPRSAVIDTSIGKNSVFCSRR</sequence>
<organism evidence="2 3">
    <name type="scientific">Oldenlandia corymbosa var. corymbosa</name>
    <dbReference type="NCBI Taxonomy" id="529605"/>
    <lineage>
        <taxon>Eukaryota</taxon>
        <taxon>Viridiplantae</taxon>
        <taxon>Streptophyta</taxon>
        <taxon>Embryophyta</taxon>
        <taxon>Tracheophyta</taxon>
        <taxon>Spermatophyta</taxon>
        <taxon>Magnoliopsida</taxon>
        <taxon>eudicotyledons</taxon>
        <taxon>Gunneridae</taxon>
        <taxon>Pentapetalae</taxon>
        <taxon>asterids</taxon>
        <taxon>lamiids</taxon>
        <taxon>Gentianales</taxon>
        <taxon>Rubiaceae</taxon>
        <taxon>Rubioideae</taxon>
        <taxon>Spermacoceae</taxon>
        <taxon>Hedyotis-Oldenlandia complex</taxon>
        <taxon>Oldenlandia</taxon>
    </lineage>
</organism>
<dbReference type="InterPro" id="IPR036322">
    <property type="entry name" value="WD40_repeat_dom_sf"/>
</dbReference>
<dbReference type="PANTHER" id="PTHR16047">
    <property type="entry name" value="RFWD3 PROTEIN"/>
    <property type="match status" value="1"/>
</dbReference>
<gene>
    <name evidence="2" type="ORF">OLC1_LOCUS24626</name>
</gene>
<dbReference type="GO" id="GO:0036297">
    <property type="term" value="P:interstrand cross-link repair"/>
    <property type="evidence" value="ECO:0007669"/>
    <property type="project" value="InterPro"/>
</dbReference>
<evidence type="ECO:0000313" key="3">
    <source>
        <dbReference type="Proteomes" id="UP001161247"/>
    </source>
</evidence>